<gene>
    <name evidence="1" type="ORF">NYR02_02085</name>
</gene>
<dbReference type="AlphaFoldDB" id="A0A9X2WCI5"/>
<keyword evidence="2" id="KW-1185">Reference proteome</keyword>
<evidence type="ECO:0000313" key="2">
    <source>
        <dbReference type="Proteomes" id="UP001147830"/>
    </source>
</evidence>
<name>A0A9X2WCI5_9GAMM</name>
<evidence type="ECO:0000313" key="1">
    <source>
        <dbReference type="EMBL" id="MCT7357810.1"/>
    </source>
</evidence>
<dbReference type="SUPFAM" id="SSF69635">
    <property type="entry name" value="Type III secretory system chaperone-like"/>
    <property type="match status" value="1"/>
</dbReference>
<comment type="caution">
    <text evidence="1">The sequence shown here is derived from an EMBL/GenBank/DDBJ whole genome shotgun (WGS) entry which is preliminary data.</text>
</comment>
<sequence>MSNKFHEIIGRHAEQLGVNLKVDNERMISAMFDMGEGRTQRVLVLHHPSEDGTKDIVEIASAVLDLSGMPDQQIGAAMALKLLRENDSTLCASWAIDKVGGCHLVAMGNWWLDEMDADEFGTTLYGVAAMADNLEQQLGVDNF</sequence>
<reference evidence="1" key="2">
    <citation type="submission" date="2022-08" db="EMBL/GenBank/DDBJ databases">
        <authorList>
            <person name="Dong C."/>
        </authorList>
    </citation>
    <scope>NUCLEOTIDE SEQUENCE</scope>
    <source>
        <strain evidence="1">59MF3M-4</strain>
    </source>
</reference>
<accession>A0A9X2WCI5</accession>
<organism evidence="1 2">
    <name type="scientific">Thalassolituus pacificus</name>
    <dbReference type="NCBI Taxonomy" id="2975440"/>
    <lineage>
        <taxon>Bacteria</taxon>
        <taxon>Pseudomonadati</taxon>
        <taxon>Pseudomonadota</taxon>
        <taxon>Gammaproteobacteria</taxon>
        <taxon>Oceanospirillales</taxon>
        <taxon>Oceanospirillaceae</taxon>
        <taxon>Thalassolituus</taxon>
    </lineage>
</organism>
<protein>
    <submittedName>
        <fullName evidence="1">YbjN domain-containing protein</fullName>
    </submittedName>
</protein>
<dbReference type="Gene3D" id="3.30.1460.10">
    <property type="match status" value="1"/>
</dbReference>
<reference evidence="1" key="1">
    <citation type="journal article" date="2022" name="Front. Microbiol.">
        <title>Genome-based taxonomic rearrangement of Oceanobacter-related bacteria including the description of Thalassolituus hydrocarbonoclasticus sp. nov. and Thalassolituus pacificus sp. nov. and emended description of the genus Thalassolituus.</title>
        <authorList>
            <person name="Dong C."/>
            <person name="Wei L."/>
            <person name="Wang J."/>
            <person name="Lai Q."/>
            <person name="Huang Z."/>
            <person name="Shao Z."/>
        </authorList>
    </citation>
    <scope>NUCLEOTIDE SEQUENCE</scope>
    <source>
        <strain evidence="1">59MF3M-4</strain>
    </source>
</reference>
<dbReference type="Proteomes" id="UP001147830">
    <property type="component" value="Unassembled WGS sequence"/>
</dbReference>
<dbReference type="RefSeq" id="WP_260974741.1">
    <property type="nucleotide sequence ID" value="NZ_JAOANI010000009.1"/>
</dbReference>
<proteinExistence type="predicted"/>
<dbReference type="EMBL" id="JAOANI010000009">
    <property type="protein sequence ID" value="MCT7357810.1"/>
    <property type="molecule type" value="Genomic_DNA"/>
</dbReference>